<sequence length="165" mass="19202">MNIDKSICPVPQDQRPINEYLALKDTFGFSWTTEPKLEYYKTSLKIYCITLGIFLLLFNSTTIPSLTLLLYSISGVSTILFIFYLRIYLGWSYVYTRLMQATIAYEESGWYDGQIWVKTPEILIKDKLAGQYQVKPILNKLKTTLSFLLFLLLLACYLIYLSNKI</sequence>
<dbReference type="EMBL" id="EF508371">
    <property type="protein sequence ID" value="ABO70758.1"/>
    <property type="molecule type" value="Genomic_DNA"/>
</dbReference>
<dbReference type="GO" id="GO:0009536">
    <property type="term" value="C:plastid"/>
    <property type="evidence" value="ECO:0007669"/>
    <property type="project" value="UniProtKB-SubCell"/>
</dbReference>
<gene>
    <name evidence="4" type="primary">ycf36</name>
</gene>
<keyword evidence="3" id="KW-0472">Membrane</keyword>
<keyword evidence="3" id="KW-1133">Transmembrane helix</keyword>
<dbReference type="AlphaFoldDB" id="A6MVZ0"/>
<protein>
    <submittedName>
        <fullName evidence="4">Hypothetical plastid protein 36</fullName>
    </submittedName>
</protein>
<name>A6MVZ0_RHDSA</name>
<dbReference type="PANTHER" id="PTHR34214:SF3">
    <property type="entry name" value="PROTEIN CONSERVED IN THE GREEN LINEAGE AND DIATOMS 27, CHLOROPLASTIC"/>
    <property type="match status" value="1"/>
</dbReference>
<geneLocation type="chloroplast" evidence="4"/>
<reference evidence="4" key="1">
    <citation type="journal article" date="2007" name="Mol. Biol. Evol.">
        <title>Plastid genome sequence of the cryptophyte alga Rhodomonas salina CCMP1319: lateral transfer of putative DNA replication machinery and a test of chromist plastid phylogeny.</title>
        <authorList>
            <person name="Khan H."/>
            <person name="Parks N."/>
            <person name="Kozera C."/>
            <person name="Curtis B.A."/>
            <person name="Parsons B."/>
            <person name="Bowman S."/>
            <person name="Archibald J.M."/>
        </authorList>
    </citation>
    <scope>NUCLEOTIDE SEQUENCE [LARGE SCALE GENOMIC DNA]</scope>
    <source>
        <strain evidence="4">CCMP1319</strain>
    </source>
</reference>
<organism evidence="4">
    <name type="scientific">Rhodomonas salina</name>
    <name type="common">Pyrenomonas salina</name>
    <dbReference type="NCBI Taxonomy" id="3034"/>
    <lineage>
        <taxon>Eukaryota</taxon>
        <taxon>Cryptophyceae</taxon>
        <taxon>Pyrenomonadales</taxon>
        <taxon>Pyrenomonadaceae</taxon>
        <taxon>Rhodomonas</taxon>
    </lineage>
</organism>
<dbReference type="InterPro" id="IPR009631">
    <property type="entry name" value="CGLD27-like"/>
</dbReference>
<dbReference type="RefSeq" id="YP_001293569.1">
    <property type="nucleotide sequence ID" value="NC_009573.1"/>
</dbReference>
<dbReference type="PANTHER" id="PTHR34214">
    <property type="match status" value="1"/>
</dbReference>
<dbReference type="GeneID" id="5228638"/>
<feature type="transmembrane region" description="Helical" evidence="3">
    <location>
        <begin position="69"/>
        <end position="89"/>
    </location>
</feature>
<feature type="transmembrane region" description="Helical" evidence="3">
    <location>
        <begin position="145"/>
        <end position="162"/>
    </location>
</feature>
<keyword evidence="3" id="KW-0812">Transmembrane</keyword>
<accession>A6MVZ0</accession>
<comment type="subcellular location">
    <subcellularLocation>
        <location evidence="1">Plastid</location>
    </subcellularLocation>
</comment>
<evidence type="ECO:0000256" key="2">
    <source>
        <dbReference type="ARBA" id="ARBA00022640"/>
    </source>
</evidence>
<feature type="transmembrane region" description="Helical" evidence="3">
    <location>
        <begin position="44"/>
        <end position="63"/>
    </location>
</feature>
<keyword evidence="4" id="KW-0150">Chloroplast</keyword>
<evidence type="ECO:0000256" key="3">
    <source>
        <dbReference type="SAM" id="Phobius"/>
    </source>
</evidence>
<proteinExistence type="predicted"/>
<evidence type="ECO:0000313" key="4">
    <source>
        <dbReference type="EMBL" id="ABO70758.1"/>
    </source>
</evidence>
<dbReference type="Pfam" id="PF06799">
    <property type="entry name" value="CGLD27-like"/>
    <property type="match status" value="1"/>
</dbReference>
<keyword evidence="2 4" id="KW-0934">Plastid</keyword>
<evidence type="ECO:0000256" key="1">
    <source>
        <dbReference type="ARBA" id="ARBA00004474"/>
    </source>
</evidence>